<reference evidence="1 2" key="1">
    <citation type="journal article" date="2021" name="MBio">
        <title>Poor Competitiveness of Bradyrhizobium in Pigeon Pea Root Colonization in Indian Soils.</title>
        <authorList>
            <person name="Chalasani D."/>
            <person name="Basu A."/>
            <person name="Pullabhotla S.V.S.R.N."/>
            <person name="Jorrin B."/>
            <person name="Neal A.L."/>
            <person name="Poole P.S."/>
            <person name="Podile A.R."/>
            <person name="Tkacz A."/>
        </authorList>
    </citation>
    <scope>NUCLEOTIDE SEQUENCE [LARGE SCALE GENOMIC DNA]</scope>
    <source>
        <strain evidence="1 2">HU12</strain>
    </source>
</reference>
<evidence type="ECO:0000313" key="2">
    <source>
        <dbReference type="Proteomes" id="UP000777440"/>
    </source>
</evidence>
<accession>A0ABS7HZP0</accession>
<comment type="caution">
    <text evidence="1">The sequence shown here is derived from an EMBL/GenBank/DDBJ whole genome shotgun (WGS) entry which is preliminary data.</text>
</comment>
<sequence>MSAIEDAFKANKLPNDTVATPTTINSEGTLGTARRYRVDRTEADRLVAASTTRV</sequence>
<dbReference type="Proteomes" id="UP000777440">
    <property type="component" value="Unassembled WGS sequence"/>
</dbReference>
<dbReference type="RefSeq" id="WP_220339454.1">
    <property type="nucleotide sequence ID" value="NZ_JAEUAX010000004.1"/>
</dbReference>
<name>A0ABS7HZP0_9MICO</name>
<organism evidence="1 2">
    <name type="scientific">Microbacterium ureisolvens</name>
    <dbReference type="NCBI Taxonomy" id="2781186"/>
    <lineage>
        <taxon>Bacteria</taxon>
        <taxon>Bacillati</taxon>
        <taxon>Actinomycetota</taxon>
        <taxon>Actinomycetes</taxon>
        <taxon>Micrococcales</taxon>
        <taxon>Microbacteriaceae</taxon>
        <taxon>Microbacterium</taxon>
    </lineage>
</organism>
<keyword evidence="2" id="KW-1185">Reference proteome</keyword>
<protein>
    <submittedName>
        <fullName evidence="1">Uncharacterized protein</fullName>
    </submittedName>
</protein>
<proteinExistence type="predicted"/>
<dbReference type="EMBL" id="JAEUAX010000004">
    <property type="protein sequence ID" value="MBW9110027.1"/>
    <property type="molecule type" value="Genomic_DNA"/>
</dbReference>
<gene>
    <name evidence="1" type="ORF">JNB61_09620</name>
</gene>
<evidence type="ECO:0000313" key="1">
    <source>
        <dbReference type="EMBL" id="MBW9110027.1"/>
    </source>
</evidence>